<dbReference type="PATRIC" id="fig|1335048.3.peg.1193"/>
<keyword evidence="1" id="KW-1133">Transmembrane helix</keyword>
<evidence type="ECO:0000256" key="1">
    <source>
        <dbReference type="SAM" id="Phobius"/>
    </source>
</evidence>
<dbReference type="EMBL" id="CP012661">
    <property type="protein sequence ID" value="AMY68411.1"/>
    <property type="molecule type" value="Genomic_DNA"/>
</dbReference>
<evidence type="ECO:0000313" key="2">
    <source>
        <dbReference type="EMBL" id="AMY68411.1"/>
    </source>
</evidence>
<sequence>MMIALALVAPLSWSYHYLAPVAFAPALLGAFGPRQGGLMLAIVFVPISIPMRHWVNLLPSVSITQTAGTLGMLLLGAAFALALCRAPRPAA</sequence>
<proteinExistence type="predicted"/>
<gene>
    <name evidence="2" type="ORF">AKL17_1155</name>
</gene>
<feature type="transmembrane region" description="Helical" evidence="1">
    <location>
        <begin position="12"/>
        <end position="31"/>
    </location>
</feature>
<evidence type="ECO:0000313" key="3">
    <source>
        <dbReference type="Proteomes" id="UP000076128"/>
    </source>
</evidence>
<feature type="transmembrane region" description="Helical" evidence="1">
    <location>
        <begin position="67"/>
        <end position="84"/>
    </location>
</feature>
<keyword evidence="1" id="KW-0812">Transmembrane</keyword>
<dbReference type="KEGG" id="daa:AKL17_1155"/>
<protein>
    <submittedName>
        <fullName evidence="2">Uncharacterized protein</fullName>
    </submittedName>
</protein>
<dbReference type="Proteomes" id="UP000076128">
    <property type="component" value="Chromosome"/>
</dbReference>
<keyword evidence="3" id="KW-1185">Reference proteome</keyword>
<accession>A0A159Z0L2</accession>
<organism evidence="2 3">
    <name type="scientific">Frigidibacter mobilis</name>
    <dbReference type="NCBI Taxonomy" id="1335048"/>
    <lineage>
        <taxon>Bacteria</taxon>
        <taxon>Pseudomonadati</taxon>
        <taxon>Pseudomonadota</taxon>
        <taxon>Alphaproteobacteria</taxon>
        <taxon>Rhodobacterales</taxon>
        <taxon>Paracoccaceae</taxon>
        <taxon>Frigidibacter</taxon>
    </lineage>
</organism>
<dbReference type="STRING" id="1335048.AKL17_1155"/>
<dbReference type="AlphaFoldDB" id="A0A159Z0L2"/>
<name>A0A159Z0L2_9RHOB</name>
<reference evidence="2 3" key="1">
    <citation type="submission" date="2015-09" db="EMBL/GenBank/DDBJ databases">
        <title>Complete genome sequence of Defluviimonas alba cai42t isolated from an oilfield in Xinjiang.</title>
        <authorList>
            <person name="Geng S."/>
            <person name="Pan X."/>
            <person name="Wu X."/>
        </authorList>
    </citation>
    <scope>NUCLEOTIDE SEQUENCE [LARGE SCALE GENOMIC DNA]</scope>
    <source>
        <strain evidence="3">cai42</strain>
    </source>
</reference>
<keyword evidence="1" id="KW-0472">Membrane</keyword>